<dbReference type="InterPro" id="IPR019734">
    <property type="entry name" value="TPR_rpt"/>
</dbReference>
<protein>
    <submittedName>
        <fullName evidence="3">TIR domain</fullName>
    </submittedName>
</protein>
<dbReference type="PROSITE" id="PS50005">
    <property type="entry name" value="TPR"/>
    <property type="match status" value="1"/>
</dbReference>
<dbReference type="PROSITE" id="PS50104">
    <property type="entry name" value="TIR"/>
    <property type="match status" value="1"/>
</dbReference>
<dbReference type="Gene3D" id="1.25.40.10">
    <property type="entry name" value="Tetratricopeptide repeat domain"/>
    <property type="match status" value="1"/>
</dbReference>
<dbReference type="InterPro" id="IPR011990">
    <property type="entry name" value="TPR-like_helical_dom_sf"/>
</dbReference>
<dbReference type="Gene3D" id="3.40.50.10140">
    <property type="entry name" value="Toll/interleukin-1 receptor homology (TIR) domain"/>
    <property type="match status" value="1"/>
</dbReference>
<dbReference type="GO" id="GO:0007165">
    <property type="term" value="P:signal transduction"/>
    <property type="evidence" value="ECO:0007669"/>
    <property type="project" value="InterPro"/>
</dbReference>
<dbReference type="SUPFAM" id="SSF48452">
    <property type="entry name" value="TPR-like"/>
    <property type="match status" value="1"/>
</dbReference>
<gene>
    <name evidence="3" type="ORF">NCTC13532_00572</name>
</gene>
<dbReference type="EMBL" id="UFVR01000004">
    <property type="protein sequence ID" value="SUX43973.1"/>
    <property type="molecule type" value="Genomic_DNA"/>
</dbReference>
<dbReference type="InterPro" id="IPR027417">
    <property type="entry name" value="P-loop_NTPase"/>
</dbReference>
<reference evidence="3 4" key="1">
    <citation type="submission" date="2018-06" db="EMBL/GenBank/DDBJ databases">
        <authorList>
            <consortium name="Pathogen Informatics"/>
            <person name="Doyle S."/>
        </authorList>
    </citation>
    <scope>NUCLEOTIDE SEQUENCE [LARGE SCALE GENOMIC DNA]</scope>
    <source>
        <strain evidence="3 4">NCTC13532</strain>
    </source>
</reference>
<dbReference type="InterPro" id="IPR000157">
    <property type="entry name" value="TIR_dom"/>
</dbReference>
<proteinExistence type="predicted"/>
<dbReference type="InterPro" id="IPR035897">
    <property type="entry name" value="Toll_tir_struct_dom_sf"/>
</dbReference>
<dbReference type="Pfam" id="PF13676">
    <property type="entry name" value="TIR_2"/>
    <property type="match status" value="1"/>
</dbReference>
<dbReference type="SMART" id="SM00255">
    <property type="entry name" value="TIR"/>
    <property type="match status" value="1"/>
</dbReference>
<feature type="repeat" description="TPR" evidence="1">
    <location>
        <begin position="596"/>
        <end position="629"/>
    </location>
</feature>
<dbReference type="AlphaFoldDB" id="A0A381FBX6"/>
<name>A0A381FBX6_9FLAO</name>
<evidence type="ECO:0000313" key="4">
    <source>
        <dbReference type="Proteomes" id="UP000254282"/>
    </source>
</evidence>
<organism evidence="3 4">
    <name type="scientific">Chryseobacterium indoltheticum</name>
    <dbReference type="NCBI Taxonomy" id="254"/>
    <lineage>
        <taxon>Bacteria</taxon>
        <taxon>Pseudomonadati</taxon>
        <taxon>Bacteroidota</taxon>
        <taxon>Flavobacteriia</taxon>
        <taxon>Flavobacteriales</taxon>
        <taxon>Weeksellaceae</taxon>
        <taxon>Chryseobacterium group</taxon>
        <taxon>Chryseobacterium</taxon>
    </lineage>
</organism>
<dbReference type="Proteomes" id="UP000254282">
    <property type="component" value="Unassembled WGS sequence"/>
</dbReference>
<sequence>MAKAFLSHSSKDKEIVRKVAHQLGNKNCVLDEISFDPGRITLEQIFSELDSSDIFVLFISNDSLESEWVKKEIKRAKENMNSEILHRIIPIIIDEKILYSDERLPSWIAKPYNLKYIDNEVIILKKIRQALREVNFKKTKFNQDIENNFVGRNSEMEKFENEINNIDGWTPTYIIAYNYFDGIGRRTFLKNALRKYKLTEYLDTPTYITIESQESIENFIYKLNTISKNPAVLAYDFSSLSIETKIEIAVILVKQFMDFKELIFIIDEGGIVLPNSSIVNWFKELVNNKIFDNNLVVCLISKYKPNEVKLKREKKSLVYRIPELSTPETKNLFLRLLKIYQLDGIHREDKEFFIEHLKGIPSQIIYAVNLIEINPFEAKKNVNDIIEYSDRFSSTILNHLKDTPIAYQLAILLSTNEIFSTELINKVLGDNEETSNALQTLFDLSLFNFVFGGYDYVKLNPTLSDFINRTKIKLEEQYKTKLNAISKELLEEDLDKIIVNDYSEFMVTIQAMLENKLKVPKKYFIPSLIIKNVIKEYDKGNYDYVIKICVELLENQNYDQQIIWETNYRLTLAYARTKNEKFFDHISFFKNETNNLDYYFLLGFYYRHKGNRMKALENYSKALQYYSEHSRSKREIVNIYLSLGQYDDAVDLAKDNYEKRKTNIYHIHSYFVSIIRRKKTSSSDIKILETLMNSVKSNPDIKSDDILRCMQGEYAYYVENDINKANEILLKAIKLNQNKNFPKKSLSEIYKNAGLDEAYEEINSTNIEEDDDENY</sequence>
<evidence type="ECO:0000259" key="2">
    <source>
        <dbReference type="PROSITE" id="PS50104"/>
    </source>
</evidence>
<accession>A0A381FBX6</accession>
<dbReference type="RefSeq" id="WP_115619140.1">
    <property type="nucleotide sequence ID" value="NZ_UFVR01000004.1"/>
</dbReference>
<evidence type="ECO:0000313" key="3">
    <source>
        <dbReference type="EMBL" id="SUX43973.1"/>
    </source>
</evidence>
<keyword evidence="1" id="KW-0802">TPR repeat</keyword>
<dbReference type="SUPFAM" id="SSF52540">
    <property type="entry name" value="P-loop containing nucleoside triphosphate hydrolases"/>
    <property type="match status" value="1"/>
</dbReference>
<feature type="domain" description="TIR" evidence="2">
    <location>
        <begin position="1"/>
        <end position="135"/>
    </location>
</feature>
<dbReference type="SUPFAM" id="SSF52200">
    <property type="entry name" value="Toll/Interleukin receptor TIR domain"/>
    <property type="match status" value="1"/>
</dbReference>
<evidence type="ECO:0000256" key="1">
    <source>
        <dbReference type="PROSITE-ProRule" id="PRU00339"/>
    </source>
</evidence>